<organism evidence="1 2">
    <name type="scientific">Pistacia integerrima</name>
    <dbReference type="NCBI Taxonomy" id="434235"/>
    <lineage>
        <taxon>Eukaryota</taxon>
        <taxon>Viridiplantae</taxon>
        <taxon>Streptophyta</taxon>
        <taxon>Embryophyta</taxon>
        <taxon>Tracheophyta</taxon>
        <taxon>Spermatophyta</taxon>
        <taxon>Magnoliopsida</taxon>
        <taxon>eudicotyledons</taxon>
        <taxon>Gunneridae</taxon>
        <taxon>Pentapetalae</taxon>
        <taxon>rosids</taxon>
        <taxon>malvids</taxon>
        <taxon>Sapindales</taxon>
        <taxon>Anacardiaceae</taxon>
        <taxon>Pistacia</taxon>
    </lineage>
</organism>
<proteinExistence type="predicted"/>
<name>A0ACC0X1V7_9ROSI</name>
<keyword evidence="2" id="KW-1185">Reference proteome</keyword>
<dbReference type="Proteomes" id="UP001163603">
    <property type="component" value="Chromosome 15"/>
</dbReference>
<evidence type="ECO:0000313" key="1">
    <source>
        <dbReference type="EMBL" id="KAJ0007701.1"/>
    </source>
</evidence>
<accession>A0ACC0X1V7</accession>
<protein>
    <submittedName>
        <fullName evidence="1">Uncharacterized protein</fullName>
    </submittedName>
</protein>
<evidence type="ECO:0000313" key="2">
    <source>
        <dbReference type="Proteomes" id="UP001163603"/>
    </source>
</evidence>
<reference evidence="2" key="1">
    <citation type="journal article" date="2023" name="G3 (Bethesda)">
        <title>Genome assembly and association tests identify interacting loci associated with vigor, precocity, and sex in interspecific pistachio rootstocks.</title>
        <authorList>
            <person name="Palmer W."/>
            <person name="Jacygrad E."/>
            <person name="Sagayaradj S."/>
            <person name="Cavanaugh K."/>
            <person name="Han R."/>
            <person name="Bertier L."/>
            <person name="Beede B."/>
            <person name="Kafkas S."/>
            <person name="Golino D."/>
            <person name="Preece J."/>
            <person name="Michelmore R."/>
        </authorList>
    </citation>
    <scope>NUCLEOTIDE SEQUENCE [LARGE SCALE GENOMIC DNA]</scope>
</reference>
<sequence length="66" mass="7665">MSNWPSSASLIRTYSPFFWSTKSVEASGYSSRQFFKVPNITNISNRHSHYHLPVTTKINIESFPRQ</sequence>
<dbReference type="EMBL" id="CM047750">
    <property type="protein sequence ID" value="KAJ0007701.1"/>
    <property type="molecule type" value="Genomic_DNA"/>
</dbReference>
<gene>
    <name evidence="1" type="ORF">Pint_28997</name>
</gene>
<comment type="caution">
    <text evidence="1">The sequence shown here is derived from an EMBL/GenBank/DDBJ whole genome shotgun (WGS) entry which is preliminary data.</text>
</comment>